<name>A0A165SZ43_9AGAM</name>
<organism evidence="1 2">
    <name type="scientific">Neolentinus lepideus HHB14362 ss-1</name>
    <dbReference type="NCBI Taxonomy" id="1314782"/>
    <lineage>
        <taxon>Eukaryota</taxon>
        <taxon>Fungi</taxon>
        <taxon>Dikarya</taxon>
        <taxon>Basidiomycota</taxon>
        <taxon>Agaricomycotina</taxon>
        <taxon>Agaricomycetes</taxon>
        <taxon>Gloeophyllales</taxon>
        <taxon>Gloeophyllaceae</taxon>
        <taxon>Neolentinus</taxon>
    </lineage>
</organism>
<evidence type="ECO:0000313" key="2">
    <source>
        <dbReference type="Proteomes" id="UP000076761"/>
    </source>
</evidence>
<dbReference type="InParanoid" id="A0A165SZ43"/>
<dbReference type="Proteomes" id="UP000076761">
    <property type="component" value="Unassembled WGS sequence"/>
</dbReference>
<dbReference type="EMBL" id="KV425569">
    <property type="protein sequence ID" value="KZT25889.1"/>
    <property type="molecule type" value="Genomic_DNA"/>
</dbReference>
<protein>
    <submittedName>
        <fullName evidence="1">Uncharacterized protein</fullName>
    </submittedName>
</protein>
<accession>A0A165SZ43</accession>
<gene>
    <name evidence="1" type="ORF">NEOLEDRAFT_284582</name>
</gene>
<dbReference type="AlphaFoldDB" id="A0A165SZ43"/>
<proteinExistence type="predicted"/>
<evidence type="ECO:0000313" key="1">
    <source>
        <dbReference type="EMBL" id="KZT25889.1"/>
    </source>
</evidence>
<sequence>MHALSSSTSRCVDSCPSRKDALSSVSIYYGLMDFLSSPDACSCVLLIGHVIVYIHYRPLTVAPFCRGYCDLALTNCIRYLMPQLLLSSVSASFRWCILCELLFANRLHEPLMPVHHRAQTHSEGALQMSGPPDNPADVHHVVPSSGGRILPIVLWLLVLVSHCRPSILIHHPRYRLRQCAQ</sequence>
<keyword evidence="2" id="KW-1185">Reference proteome</keyword>
<reference evidence="1 2" key="1">
    <citation type="journal article" date="2016" name="Mol. Biol. Evol.">
        <title>Comparative Genomics of Early-Diverging Mushroom-Forming Fungi Provides Insights into the Origins of Lignocellulose Decay Capabilities.</title>
        <authorList>
            <person name="Nagy L.G."/>
            <person name="Riley R."/>
            <person name="Tritt A."/>
            <person name="Adam C."/>
            <person name="Daum C."/>
            <person name="Floudas D."/>
            <person name="Sun H."/>
            <person name="Yadav J.S."/>
            <person name="Pangilinan J."/>
            <person name="Larsson K.H."/>
            <person name="Matsuura K."/>
            <person name="Barry K."/>
            <person name="Labutti K."/>
            <person name="Kuo R."/>
            <person name="Ohm R.A."/>
            <person name="Bhattacharya S.S."/>
            <person name="Shirouzu T."/>
            <person name="Yoshinaga Y."/>
            <person name="Martin F.M."/>
            <person name="Grigoriev I.V."/>
            <person name="Hibbett D.S."/>
        </authorList>
    </citation>
    <scope>NUCLEOTIDE SEQUENCE [LARGE SCALE GENOMIC DNA]</scope>
    <source>
        <strain evidence="1 2">HHB14362 ss-1</strain>
    </source>
</reference>